<name>A0A1L5P8J4_RHIET</name>
<accession>A0A1L5P8J4</accession>
<proteinExistence type="predicted"/>
<gene>
    <name evidence="1" type="ORF">AM571_CH03611</name>
</gene>
<dbReference type="SUPFAM" id="SSF51658">
    <property type="entry name" value="Xylose isomerase-like"/>
    <property type="match status" value="1"/>
</dbReference>
<organism evidence="1 2">
    <name type="scientific">Rhizobium etli 8C-3</name>
    <dbReference type="NCBI Taxonomy" id="538025"/>
    <lineage>
        <taxon>Bacteria</taxon>
        <taxon>Pseudomonadati</taxon>
        <taxon>Pseudomonadota</taxon>
        <taxon>Alphaproteobacteria</taxon>
        <taxon>Hyphomicrobiales</taxon>
        <taxon>Rhizobiaceae</taxon>
        <taxon>Rhizobium/Agrobacterium group</taxon>
        <taxon>Rhizobium</taxon>
    </lineage>
</organism>
<evidence type="ECO:0000313" key="2">
    <source>
        <dbReference type="Proteomes" id="UP000185109"/>
    </source>
</evidence>
<dbReference type="Proteomes" id="UP000185109">
    <property type="component" value="Chromosome"/>
</dbReference>
<evidence type="ECO:0000313" key="1">
    <source>
        <dbReference type="EMBL" id="APO76402.1"/>
    </source>
</evidence>
<reference evidence="1 2" key="1">
    <citation type="submission" date="2016-09" db="EMBL/GenBank/DDBJ databases">
        <title>The complete genome sequences of Rhizobium gallicum, symbiovars gallicum and phaseoli, symbionts associated to common bean (Phaseolus vulgaris).</title>
        <authorList>
            <person name="Bustos P."/>
            <person name="Santamaria R.I."/>
            <person name="Perez-Carrascal O.M."/>
            <person name="Juarez S."/>
            <person name="Lozano L."/>
            <person name="Martinez-Flores I."/>
            <person name="Martinez-Romero E."/>
            <person name="Cevallos M."/>
            <person name="Romero D."/>
            <person name="Davila G."/>
            <person name="Gonzalez V."/>
        </authorList>
    </citation>
    <scope>NUCLEOTIDE SEQUENCE [LARGE SCALE GENOMIC DNA]</scope>
    <source>
        <strain evidence="1 2">8C-3</strain>
    </source>
</reference>
<dbReference type="InterPro" id="IPR036237">
    <property type="entry name" value="Xyl_isomerase-like_sf"/>
</dbReference>
<sequence length="79" mass="8531">MQPQSAQSLNPHCLLQALTASNAGLPAIEFRQWTDKDLGAISAALRQTGLAVSSILAEPVIPLTDPPTSKRGWKDWPPR</sequence>
<protein>
    <submittedName>
        <fullName evidence="1">Uncharacterized protein</fullName>
    </submittedName>
</protein>
<dbReference type="EMBL" id="CP017241">
    <property type="protein sequence ID" value="APO76402.1"/>
    <property type="molecule type" value="Genomic_DNA"/>
</dbReference>
<dbReference type="AlphaFoldDB" id="A0A1L5P8J4"/>